<dbReference type="SMART" id="SM00129">
    <property type="entry name" value="KISc"/>
    <property type="match status" value="1"/>
</dbReference>
<dbReference type="GO" id="GO:0003777">
    <property type="term" value="F:microtubule motor activity"/>
    <property type="evidence" value="ECO:0007669"/>
    <property type="project" value="InterPro"/>
</dbReference>
<evidence type="ECO:0000313" key="7">
    <source>
        <dbReference type="Proteomes" id="UP000008827"/>
    </source>
</evidence>
<evidence type="ECO:0000256" key="1">
    <source>
        <dbReference type="ARBA" id="ARBA00023175"/>
    </source>
</evidence>
<dbReference type="EnsemblPlants" id="KRH38546">
    <property type="protein sequence ID" value="KRH38546"/>
    <property type="gene ID" value="GLYMA_09G142400"/>
</dbReference>
<dbReference type="Pfam" id="PF00225">
    <property type="entry name" value="Kinesin"/>
    <property type="match status" value="2"/>
</dbReference>
<organism evidence="5">
    <name type="scientific">Glycine max</name>
    <name type="common">Soybean</name>
    <name type="synonym">Glycine hispida</name>
    <dbReference type="NCBI Taxonomy" id="3847"/>
    <lineage>
        <taxon>Eukaryota</taxon>
        <taxon>Viridiplantae</taxon>
        <taxon>Streptophyta</taxon>
        <taxon>Embryophyta</taxon>
        <taxon>Tracheophyta</taxon>
        <taxon>Spermatophyta</taxon>
        <taxon>Magnoliopsida</taxon>
        <taxon>eudicotyledons</taxon>
        <taxon>Gunneridae</taxon>
        <taxon>Pentapetalae</taxon>
        <taxon>rosids</taxon>
        <taxon>fabids</taxon>
        <taxon>Fabales</taxon>
        <taxon>Fabaceae</taxon>
        <taxon>Papilionoideae</taxon>
        <taxon>50 kb inversion clade</taxon>
        <taxon>NPAAA clade</taxon>
        <taxon>indigoferoid/millettioid clade</taxon>
        <taxon>Phaseoleae</taxon>
        <taxon>Glycine</taxon>
        <taxon>Glycine subgen. Soja</taxon>
    </lineage>
</organism>
<dbReference type="PRINTS" id="PR00380">
    <property type="entry name" value="KINESINHEAVY"/>
</dbReference>
<gene>
    <name evidence="5" type="ORF">GLYMA_09G142400</name>
</gene>
<dbReference type="GO" id="GO:0007018">
    <property type="term" value="P:microtubule-based movement"/>
    <property type="evidence" value="ECO:0007669"/>
    <property type="project" value="InterPro"/>
</dbReference>
<dbReference type="SMR" id="A0A0R0IC90"/>
<dbReference type="GO" id="GO:0005524">
    <property type="term" value="F:ATP binding"/>
    <property type="evidence" value="ECO:0007669"/>
    <property type="project" value="UniProtKB-UniRule"/>
</dbReference>
<name>A0A0R0IC90_SOYBN</name>
<comment type="similarity">
    <text evidence="2">Belongs to the TRAFAC class myosin-kinesin ATPase superfamily. Kinesin family.</text>
</comment>
<protein>
    <recommendedName>
        <fullName evidence="4">Kinesin motor domain-containing protein</fullName>
    </recommendedName>
</protein>
<dbReference type="SUPFAM" id="SSF52540">
    <property type="entry name" value="P-loop containing nucleoside triphosphate hydrolases"/>
    <property type="match status" value="1"/>
</dbReference>
<dbReference type="PANTHER" id="PTHR47972:SF35">
    <property type="entry name" value="KINESIN-LIKE PROTEIN KIN-14Q"/>
    <property type="match status" value="1"/>
</dbReference>
<dbReference type="EMBL" id="CM000842">
    <property type="protein sequence ID" value="KRH38546.1"/>
    <property type="molecule type" value="Genomic_DNA"/>
</dbReference>
<evidence type="ECO:0000313" key="5">
    <source>
        <dbReference type="EMBL" id="KRH38546.1"/>
    </source>
</evidence>
<dbReference type="PANTHER" id="PTHR47972">
    <property type="entry name" value="KINESIN-LIKE PROTEIN KLP-3"/>
    <property type="match status" value="1"/>
</dbReference>
<dbReference type="PROSITE" id="PS50067">
    <property type="entry name" value="KINESIN_MOTOR_2"/>
    <property type="match status" value="1"/>
</dbReference>
<proteinExistence type="inferred from homology"/>
<evidence type="ECO:0000256" key="2">
    <source>
        <dbReference type="PROSITE-ProRule" id="PRU00283"/>
    </source>
</evidence>
<evidence type="ECO:0000256" key="3">
    <source>
        <dbReference type="SAM" id="Coils"/>
    </source>
</evidence>
<keyword evidence="3" id="KW-0175">Coiled coil</keyword>
<dbReference type="GO" id="GO:0007017">
    <property type="term" value="P:microtubule-based process"/>
    <property type="evidence" value="ECO:0000318"/>
    <property type="project" value="GO_Central"/>
</dbReference>
<evidence type="ECO:0000259" key="4">
    <source>
        <dbReference type="PROSITE" id="PS50067"/>
    </source>
</evidence>
<dbReference type="InterPro" id="IPR027417">
    <property type="entry name" value="P-loop_NTPase"/>
</dbReference>
<dbReference type="GO" id="GO:0015630">
    <property type="term" value="C:microtubule cytoskeleton"/>
    <property type="evidence" value="ECO:0000318"/>
    <property type="project" value="GO_Central"/>
</dbReference>
<dbReference type="STRING" id="3847.A0A0R0IC90"/>
<reference evidence="5 6" key="1">
    <citation type="journal article" date="2010" name="Nature">
        <title>Genome sequence of the palaeopolyploid soybean.</title>
        <authorList>
            <person name="Schmutz J."/>
            <person name="Cannon S.B."/>
            <person name="Schlueter J."/>
            <person name="Ma J."/>
            <person name="Mitros T."/>
            <person name="Nelson W."/>
            <person name="Hyten D.L."/>
            <person name="Song Q."/>
            <person name="Thelen J.J."/>
            <person name="Cheng J."/>
            <person name="Xu D."/>
            <person name="Hellsten U."/>
            <person name="May G.D."/>
            <person name="Yu Y."/>
            <person name="Sakurai T."/>
            <person name="Umezawa T."/>
            <person name="Bhattacharyya M.K."/>
            <person name="Sandhu D."/>
            <person name="Valliyodan B."/>
            <person name="Lindquist E."/>
            <person name="Peto M."/>
            <person name="Grant D."/>
            <person name="Shu S."/>
            <person name="Goodstein D."/>
            <person name="Barry K."/>
            <person name="Futrell-Griggs M."/>
            <person name="Abernathy B."/>
            <person name="Du J."/>
            <person name="Tian Z."/>
            <person name="Zhu L."/>
            <person name="Gill N."/>
            <person name="Joshi T."/>
            <person name="Libault M."/>
            <person name="Sethuraman A."/>
            <person name="Zhang X.-C."/>
            <person name="Shinozaki K."/>
            <person name="Nguyen H.T."/>
            <person name="Wing R.A."/>
            <person name="Cregan P."/>
            <person name="Specht J."/>
            <person name="Grimwood J."/>
            <person name="Rokhsar D."/>
            <person name="Stacey G."/>
            <person name="Shoemaker R.C."/>
            <person name="Jackson S.A."/>
        </authorList>
    </citation>
    <scope>NUCLEOTIDE SEQUENCE</scope>
    <source>
        <strain evidence="6">cv. Williams 82</strain>
        <tissue evidence="5">Callus</tissue>
    </source>
</reference>
<keyword evidence="1 2" id="KW-0505">Motor protein</keyword>
<feature type="coiled-coil region" evidence="3">
    <location>
        <begin position="277"/>
        <end position="321"/>
    </location>
</feature>
<dbReference type="PaxDb" id="3847-GLYMA09G26310.2"/>
<feature type="domain" description="Kinesin motor" evidence="4">
    <location>
        <begin position="1"/>
        <end position="256"/>
    </location>
</feature>
<dbReference type="InterPro" id="IPR001752">
    <property type="entry name" value="Kinesin_motor_dom"/>
</dbReference>
<accession>A0A0R0IC90</accession>
<dbReference type="AlphaFoldDB" id="A0A0R0IC90"/>
<dbReference type="InterPro" id="IPR036961">
    <property type="entry name" value="Kinesin_motor_dom_sf"/>
</dbReference>
<reference evidence="5" key="3">
    <citation type="submission" date="2018-07" db="EMBL/GenBank/DDBJ databases">
        <title>WGS assembly of Glycine max.</title>
        <authorList>
            <person name="Schmutz J."/>
            <person name="Cannon S."/>
            <person name="Schlueter J."/>
            <person name="Ma J."/>
            <person name="Mitros T."/>
            <person name="Nelson W."/>
            <person name="Hyten D."/>
            <person name="Song Q."/>
            <person name="Thelen J."/>
            <person name="Cheng J."/>
            <person name="Xu D."/>
            <person name="Hellsten U."/>
            <person name="May G."/>
            <person name="Yu Y."/>
            <person name="Sakurai T."/>
            <person name="Umezawa T."/>
            <person name="Bhattacharyya M."/>
            <person name="Sandhu D."/>
            <person name="Valliyodan B."/>
            <person name="Lindquist E."/>
            <person name="Peto M."/>
            <person name="Grant D."/>
            <person name="Shu S."/>
            <person name="Goodstein D."/>
            <person name="Barry K."/>
            <person name="Futrell-Griggs M."/>
            <person name="Abernathy B."/>
            <person name="Du J."/>
            <person name="Tian Z."/>
            <person name="Zhu L."/>
            <person name="Gill N."/>
            <person name="Joshi T."/>
            <person name="Libault M."/>
            <person name="Sethuraman A."/>
            <person name="Zhang X."/>
            <person name="Shinozaki K."/>
            <person name="Nguyen H."/>
            <person name="Wing R."/>
            <person name="Cregan P."/>
            <person name="Specht J."/>
            <person name="Grimwood J."/>
            <person name="Rokhsar D."/>
            <person name="Stacey G."/>
            <person name="Shoemaker R."/>
            <person name="Jackson S."/>
        </authorList>
    </citation>
    <scope>NUCLEOTIDE SEQUENCE</scope>
    <source>
        <tissue evidence="5">Callus</tissue>
    </source>
</reference>
<sequence length="560" mass="63150">MALDFESAKDGDLTVMSNGSPKRTFKFDVVFGPRQAKQGDIFEDAAPFATSVLDGFNVCIFAYGQTRTGKTFTMEGTEEARGVNLIYFKKMFDIIKERQKLYCYDISVSVLEAYNEQITYLLVVGNHPGTAHVNNMTEVWEVLQTSSNARAVSSTNSNEHSSRSHCERVAKTEVHGNRLKETQNINRSLSALGDVISALATKSSHIPFRNSNLTHLLQHSLGAHSNALMFVQINSNENYLSETIFSLNFASRVRGIELGSTRKQLDTIELLRHKQMLEKVKQEVKLKDLQMKKLEETIHGLESKMKERDNKNKNLQEKVKEPESQLLVERKLARQHVDSKIVEQHQMKHQEKQNNTLLRLALASRPLGSLKNFNDPVNGGWFKDQQINSAKPLTKKIILKPCIPISTMETSIKCIDHAEKENNGDMADKALLPKRLGRPSICMMTPHVPSAVASRRNSLIRLPSIPSLTQFQSPLLPKLTNQFDQKDANGESETNCVLAQTHFLCPKEVRSGAKRIGSILRRSLHKKIQVKSPFQQHMRKVGVNVGMEKVRVSIGSRGDW</sequence>
<dbReference type="InParanoid" id="A0A0R0IC90"/>
<dbReference type="InterPro" id="IPR027640">
    <property type="entry name" value="Kinesin-like_fam"/>
</dbReference>
<feature type="binding site" evidence="2">
    <location>
        <begin position="64"/>
        <end position="71"/>
    </location>
    <ligand>
        <name>ATP</name>
        <dbReference type="ChEBI" id="CHEBI:30616"/>
    </ligand>
</feature>
<keyword evidence="7" id="KW-1185">Reference proteome</keyword>
<dbReference type="Gene3D" id="3.40.850.10">
    <property type="entry name" value="Kinesin motor domain"/>
    <property type="match status" value="2"/>
</dbReference>
<dbReference type="Proteomes" id="UP000008827">
    <property type="component" value="Chromosome 9"/>
</dbReference>
<keyword evidence="2" id="KW-0067">ATP-binding</keyword>
<dbReference type="GO" id="GO:0008017">
    <property type="term" value="F:microtubule binding"/>
    <property type="evidence" value="ECO:0000318"/>
    <property type="project" value="GO_Central"/>
</dbReference>
<reference evidence="6" key="2">
    <citation type="submission" date="2018-02" db="UniProtKB">
        <authorList>
            <consortium name="EnsemblPlants"/>
        </authorList>
    </citation>
    <scope>IDENTIFICATION</scope>
    <source>
        <strain evidence="6">Williams 82</strain>
    </source>
</reference>
<keyword evidence="2" id="KW-0547">Nucleotide-binding</keyword>
<dbReference type="Gramene" id="KRH38546">
    <property type="protein sequence ID" value="KRH38546"/>
    <property type="gene ID" value="GLYMA_09G142400"/>
</dbReference>
<evidence type="ECO:0000313" key="6">
    <source>
        <dbReference type="EnsemblPlants" id="KRH38546"/>
    </source>
</evidence>